<dbReference type="eggNOG" id="COG1280">
    <property type="taxonomic scope" value="Bacteria"/>
</dbReference>
<evidence type="ECO:0000313" key="8">
    <source>
        <dbReference type="Proteomes" id="UP000007488"/>
    </source>
</evidence>
<dbReference type="KEGG" id="sgy:Sgly_1442"/>
<dbReference type="InterPro" id="IPR001123">
    <property type="entry name" value="LeuE-type"/>
</dbReference>
<keyword evidence="8" id="KW-1185">Reference proteome</keyword>
<keyword evidence="5 6" id="KW-0472">Membrane</keyword>
<dbReference type="PANTHER" id="PTHR30086">
    <property type="entry name" value="ARGININE EXPORTER PROTEIN ARGO"/>
    <property type="match status" value="1"/>
</dbReference>
<dbReference type="EMBL" id="CP002547">
    <property type="protein sequence ID" value="ADY55744.1"/>
    <property type="molecule type" value="Genomic_DNA"/>
</dbReference>
<evidence type="ECO:0000256" key="2">
    <source>
        <dbReference type="ARBA" id="ARBA00022475"/>
    </source>
</evidence>
<evidence type="ECO:0000256" key="1">
    <source>
        <dbReference type="ARBA" id="ARBA00004651"/>
    </source>
</evidence>
<dbReference type="PANTHER" id="PTHR30086:SF20">
    <property type="entry name" value="ARGININE EXPORTER PROTEIN ARGO-RELATED"/>
    <property type="match status" value="1"/>
</dbReference>
<accession>F0SWH8</accession>
<feature type="transmembrane region" description="Helical" evidence="6">
    <location>
        <begin position="74"/>
        <end position="96"/>
    </location>
</feature>
<organism evidence="7 8">
    <name type="scientific">Syntrophobotulus glycolicus (strain DSM 8271 / FlGlyR)</name>
    <dbReference type="NCBI Taxonomy" id="645991"/>
    <lineage>
        <taxon>Bacteria</taxon>
        <taxon>Bacillati</taxon>
        <taxon>Bacillota</taxon>
        <taxon>Clostridia</taxon>
        <taxon>Eubacteriales</taxon>
        <taxon>Desulfitobacteriaceae</taxon>
        <taxon>Syntrophobotulus</taxon>
    </lineage>
</organism>
<evidence type="ECO:0000313" key="7">
    <source>
        <dbReference type="EMBL" id="ADY55744.1"/>
    </source>
</evidence>
<name>F0SWH8_SYNGF</name>
<comment type="subcellular location">
    <subcellularLocation>
        <location evidence="1">Cell membrane</location>
        <topology evidence="1">Multi-pass membrane protein</topology>
    </subcellularLocation>
</comment>
<evidence type="ECO:0000256" key="4">
    <source>
        <dbReference type="ARBA" id="ARBA00022989"/>
    </source>
</evidence>
<dbReference type="GO" id="GO:0015171">
    <property type="term" value="F:amino acid transmembrane transporter activity"/>
    <property type="evidence" value="ECO:0007669"/>
    <property type="project" value="TreeGrafter"/>
</dbReference>
<evidence type="ECO:0000256" key="5">
    <source>
        <dbReference type="ARBA" id="ARBA00023136"/>
    </source>
</evidence>
<protein>
    <submittedName>
        <fullName evidence="7">Lysine exporter protein (LYSE/YGGA)</fullName>
    </submittedName>
</protein>
<dbReference type="HOGENOM" id="CLU_087840_3_0_9"/>
<dbReference type="Proteomes" id="UP000007488">
    <property type="component" value="Chromosome"/>
</dbReference>
<dbReference type="GO" id="GO:0005886">
    <property type="term" value="C:plasma membrane"/>
    <property type="evidence" value="ECO:0007669"/>
    <property type="project" value="UniProtKB-SubCell"/>
</dbReference>
<feature type="transmembrane region" description="Helical" evidence="6">
    <location>
        <begin position="184"/>
        <end position="205"/>
    </location>
</feature>
<feature type="transmembrane region" description="Helical" evidence="6">
    <location>
        <begin position="116"/>
        <end position="138"/>
    </location>
</feature>
<keyword evidence="2" id="KW-1003">Cell membrane</keyword>
<keyword evidence="3 6" id="KW-0812">Transmembrane</keyword>
<dbReference type="Pfam" id="PF01810">
    <property type="entry name" value="LysE"/>
    <property type="match status" value="1"/>
</dbReference>
<feature type="transmembrane region" description="Helical" evidence="6">
    <location>
        <begin position="45"/>
        <end position="67"/>
    </location>
</feature>
<proteinExistence type="predicted"/>
<keyword evidence="4 6" id="KW-1133">Transmembrane helix</keyword>
<reference evidence="7 8" key="1">
    <citation type="journal article" date="2011" name="Stand. Genomic Sci.">
        <title>Complete genome sequence of Syntrophobotulus glycolicus type strain (FlGlyR).</title>
        <authorList>
            <person name="Han C."/>
            <person name="Mwirichia R."/>
            <person name="Chertkov O."/>
            <person name="Held B."/>
            <person name="Lapidus A."/>
            <person name="Nolan M."/>
            <person name="Lucas S."/>
            <person name="Hammon N."/>
            <person name="Deshpande S."/>
            <person name="Cheng J.F."/>
            <person name="Tapia R."/>
            <person name="Goodwin L."/>
            <person name="Pitluck S."/>
            <person name="Huntemann M."/>
            <person name="Liolios K."/>
            <person name="Ivanova N."/>
            <person name="Pagani I."/>
            <person name="Mavromatis K."/>
            <person name="Ovchinikova G."/>
            <person name="Pati A."/>
            <person name="Chen A."/>
            <person name="Palaniappan K."/>
            <person name="Land M."/>
            <person name="Hauser L."/>
            <person name="Brambilla E.M."/>
            <person name="Rohde M."/>
            <person name="Spring S."/>
            <person name="Sikorski J."/>
            <person name="Goker M."/>
            <person name="Woyke T."/>
            <person name="Bristow J."/>
            <person name="Eisen J.A."/>
            <person name="Markowitz V."/>
            <person name="Hugenholtz P."/>
            <person name="Kyrpides N.C."/>
            <person name="Klenk H.P."/>
            <person name="Detter J.C."/>
        </authorList>
    </citation>
    <scope>NUCLEOTIDE SEQUENCE [LARGE SCALE GENOMIC DNA]</scope>
    <source>
        <strain evidence="8">DSM 8271 / FlGlyR</strain>
    </source>
</reference>
<feature type="transmembrane region" description="Helical" evidence="6">
    <location>
        <begin position="12"/>
        <end position="33"/>
    </location>
</feature>
<sequence>MLKRCRMVFKGLKFGLLLQFAIGPVCIFIFQTASSKGFYIAETAVAGVVIIDGLYILAAILGISSLIERKKIKIALKIFSTVILFIFGLSIVFSQFNVSFLPNLGLENHLNSSVVFFQAILLTVSNPLTIIFLAGVFSTKVIEENMKRKAIYFFGLGIFLSSVLFLTLIALGGSLTKHFLSNSIIQMLNLIVGLLLIYFAFQMIFKKV</sequence>
<gene>
    <name evidence="7" type="ordered locus">Sgly_1442</name>
</gene>
<evidence type="ECO:0000256" key="3">
    <source>
        <dbReference type="ARBA" id="ARBA00022692"/>
    </source>
</evidence>
<evidence type="ECO:0000256" key="6">
    <source>
        <dbReference type="SAM" id="Phobius"/>
    </source>
</evidence>
<feature type="transmembrane region" description="Helical" evidence="6">
    <location>
        <begin position="150"/>
        <end position="172"/>
    </location>
</feature>
<reference evidence="8" key="2">
    <citation type="submission" date="2011-02" db="EMBL/GenBank/DDBJ databases">
        <title>The complete genome of Syntrophobotulus glycolicus DSM 8271.</title>
        <authorList>
            <person name="Lucas S."/>
            <person name="Copeland A."/>
            <person name="Lapidus A."/>
            <person name="Bruce D."/>
            <person name="Goodwin L."/>
            <person name="Pitluck S."/>
            <person name="Kyrpides N."/>
            <person name="Mavromatis K."/>
            <person name="Pagani I."/>
            <person name="Ivanova N."/>
            <person name="Mikhailova N."/>
            <person name="Chertkov O."/>
            <person name="Held B."/>
            <person name="Detter J.C."/>
            <person name="Tapia R."/>
            <person name="Han C."/>
            <person name="Land M."/>
            <person name="Hauser L."/>
            <person name="Markowitz V."/>
            <person name="Cheng J.-F."/>
            <person name="Hugenholtz P."/>
            <person name="Woyke T."/>
            <person name="Wu D."/>
            <person name="Spring S."/>
            <person name="Schroeder M."/>
            <person name="Brambilla E."/>
            <person name="Klenk H.-P."/>
            <person name="Eisen J.A."/>
        </authorList>
    </citation>
    <scope>NUCLEOTIDE SEQUENCE [LARGE SCALE GENOMIC DNA]</scope>
    <source>
        <strain evidence="8">DSM 8271 / FlGlyR</strain>
    </source>
</reference>
<dbReference type="AlphaFoldDB" id="F0SWH8"/>